<sequence length="81" mass="9004">MALQLVLPFGKPVWNGKRPTTVLGRAIRAYITAAMKARGLIEHPAPLIVPQWWKDAQSAARKYVSALKNGQVALHWNTDLT</sequence>
<dbReference type="Proteomes" id="UP001240697">
    <property type="component" value="Chromosome"/>
</dbReference>
<reference evidence="1 2" key="1">
    <citation type="submission" date="2023-05" db="EMBL/GenBank/DDBJ databases">
        <authorList>
            <person name="Yin Y."/>
            <person name="Lu Z."/>
        </authorList>
    </citation>
    <scope>NUCLEOTIDE SEQUENCE [LARGE SCALE GENOMIC DNA]</scope>
    <source>
        <strain evidence="1 2">ZM22</strain>
    </source>
</reference>
<dbReference type="EMBL" id="CP125947">
    <property type="protein sequence ID" value="WHS64436.1"/>
    <property type="molecule type" value="Genomic_DNA"/>
</dbReference>
<evidence type="ECO:0000313" key="2">
    <source>
        <dbReference type="Proteomes" id="UP001240697"/>
    </source>
</evidence>
<dbReference type="RefSeq" id="WP_283485578.1">
    <property type="nucleotide sequence ID" value="NZ_CP125947.1"/>
</dbReference>
<gene>
    <name evidence="1" type="ORF">QMY55_18310</name>
</gene>
<evidence type="ECO:0000313" key="1">
    <source>
        <dbReference type="EMBL" id="WHS64436.1"/>
    </source>
</evidence>
<name>A0ABY8SQC3_9BURK</name>
<keyword evidence="2" id="KW-1185">Reference proteome</keyword>
<proteinExistence type="predicted"/>
<accession>A0ABY8SQC3</accession>
<organism evidence="1 2">
    <name type="scientific">Comamonas resistens</name>
    <dbReference type="NCBI Taxonomy" id="3046670"/>
    <lineage>
        <taxon>Bacteria</taxon>
        <taxon>Pseudomonadati</taxon>
        <taxon>Pseudomonadota</taxon>
        <taxon>Betaproteobacteria</taxon>
        <taxon>Burkholderiales</taxon>
        <taxon>Comamonadaceae</taxon>
        <taxon>Comamonas</taxon>
    </lineage>
</organism>
<protein>
    <submittedName>
        <fullName evidence="1">Uncharacterized protein</fullName>
    </submittedName>
</protein>